<dbReference type="InterPro" id="IPR058284">
    <property type="entry name" value="DUF7978"/>
</dbReference>
<dbReference type="Proteomes" id="UP000183894">
    <property type="component" value="Unassembled WGS sequence"/>
</dbReference>
<accession>A0A1H7TF90</accession>
<dbReference type="Pfam" id="PF25933">
    <property type="entry name" value="DUF7978"/>
    <property type="match status" value="1"/>
</dbReference>
<feature type="transmembrane region" description="Helical" evidence="1">
    <location>
        <begin position="143"/>
        <end position="165"/>
    </location>
</feature>
<organism evidence="3 4">
    <name type="scientific">Haloferax larsenii</name>
    <dbReference type="NCBI Taxonomy" id="302484"/>
    <lineage>
        <taxon>Archaea</taxon>
        <taxon>Methanobacteriati</taxon>
        <taxon>Methanobacteriota</taxon>
        <taxon>Stenosarchaea group</taxon>
        <taxon>Halobacteria</taxon>
        <taxon>Halobacteriales</taxon>
        <taxon>Haloferacaceae</taxon>
        <taxon>Haloferax</taxon>
    </lineage>
</organism>
<protein>
    <recommendedName>
        <fullName evidence="2">DUF7978 domain-containing protein</fullName>
    </recommendedName>
</protein>
<feature type="transmembrane region" description="Helical" evidence="1">
    <location>
        <begin position="199"/>
        <end position="224"/>
    </location>
</feature>
<proteinExistence type="predicted"/>
<dbReference type="AlphaFoldDB" id="A0A1H7TF90"/>
<evidence type="ECO:0000313" key="3">
    <source>
        <dbReference type="EMBL" id="SEL83481.1"/>
    </source>
</evidence>
<dbReference type="OrthoDB" id="293131at2157"/>
<feature type="domain" description="DUF7978" evidence="2">
    <location>
        <begin position="18"/>
        <end position="224"/>
    </location>
</feature>
<feature type="transmembrane region" description="Helical" evidence="1">
    <location>
        <begin position="20"/>
        <end position="45"/>
    </location>
</feature>
<reference evidence="3 4" key="1">
    <citation type="submission" date="2016-10" db="EMBL/GenBank/DDBJ databases">
        <authorList>
            <person name="de Groot N.N."/>
        </authorList>
    </citation>
    <scope>NUCLEOTIDE SEQUENCE [LARGE SCALE GENOMIC DNA]</scope>
    <source>
        <strain evidence="3 4">CDM_5</strain>
    </source>
</reference>
<gene>
    <name evidence="3" type="ORF">SAMN04488691_10925</name>
</gene>
<dbReference type="EMBL" id="FOAD01000009">
    <property type="protein sequence ID" value="SEL83481.1"/>
    <property type="molecule type" value="Genomic_DNA"/>
</dbReference>
<keyword evidence="1" id="KW-0472">Membrane</keyword>
<name>A0A1H7TF90_HALLR</name>
<dbReference type="RefSeq" id="WP_074795894.1">
    <property type="nucleotide sequence ID" value="NZ_FOAD01000009.1"/>
</dbReference>
<feature type="transmembrane region" description="Helical" evidence="1">
    <location>
        <begin position="111"/>
        <end position="131"/>
    </location>
</feature>
<evidence type="ECO:0000256" key="1">
    <source>
        <dbReference type="SAM" id="Phobius"/>
    </source>
</evidence>
<evidence type="ECO:0000313" key="4">
    <source>
        <dbReference type="Proteomes" id="UP000183894"/>
    </source>
</evidence>
<evidence type="ECO:0000259" key="2">
    <source>
        <dbReference type="Pfam" id="PF25933"/>
    </source>
</evidence>
<sequence>MPASPPYLYSRPRDDAGRALLTTGFAAGVVAFVAGTVAVAGWLTLATDGPFSTLDAVTTMTAGSPVPAVFTPIWTFCGTMGLPVQLVETTGHGRAIVSRNLVDVFDGAGDAWVWMGAIPPACLVLAGAATARLTAWNRRPAEGFATGASVALGFAAAVAAVALVARFGLGDIPPTSEGVVRIGATGFPPSDLDGDSVGIPLWGVVSGLVFGLVFGGLGGAAASLSPFK</sequence>
<keyword evidence="1" id="KW-0812">Transmembrane</keyword>
<keyword evidence="1" id="KW-1133">Transmembrane helix</keyword>